<dbReference type="EMBL" id="NPIC01000007">
    <property type="protein sequence ID" value="RDL34493.1"/>
    <property type="molecule type" value="Genomic_DNA"/>
</dbReference>
<keyword evidence="1" id="KW-0175">Coiled coil</keyword>
<dbReference type="PANTHER" id="PTHR36681:SF3">
    <property type="entry name" value="NUCLEAR GTPASE, GERMINAL CENTER-ASSOCIATED, TANDEM DUPLICATE 3"/>
    <property type="match status" value="1"/>
</dbReference>
<dbReference type="GeneID" id="43600470"/>
<feature type="compositionally biased region" description="Polar residues" evidence="2">
    <location>
        <begin position="224"/>
        <end position="242"/>
    </location>
</feature>
<organism evidence="3 4">
    <name type="scientific">Venustampulla echinocandica</name>
    <dbReference type="NCBI Taxonomy" id="2656787"/>
    <lineage>
        <taxon>Eukaryota</taxon>
        <taxon>Fungi</taxon>
        <taxon>Dikarya</taxon>
        <taxon>Ascomycota</taxon>
        <taxon>Pezizomycotina</taxon>
        <taxon>Leotiomycetes</taxon>
        <taxon>Helotiales</taxon>
        <taxon>Pleuroascaceae</taxon>
        <taxon>Venustampulla</taxon>
    </lineage>
</organism>
<dbReference type="Gene3D" id="3.40.50.300">
    <property type="entry name" value="P-loop containing nucleotide triphosphate hydrolases"/>
    <property type="match status" value="1"/>
</dbReference>
<reference evidence="3 4" key="1">
    <citation type="journal article" date="2018" name="IMA Fungus">
        <title>IMA Genome-F 9: Draft genome sequence of Annulohypoxylon stygium, Aspergillus mulundensis, Berkeleyomyces basicola (syn. Thielaviopsis basicola), Ceratocystis smalleyi, two Cercospora beticola strains, Coleophoma cylindrospora, Fusarium fracticaudum, Phialophora cf. hyalina, and Morchella septimelata.</title>
        <authorList>
            <person name="Wingfield B.D."/>
            <person name="Bills G.F."/>
            <person name="Dong Y."/>
            <person name="Huang W."/>
            <person name="Nel W.J."/>
            <person name="Swalarsk-Parry B.S."/>
            <person name="Vaghefi N."/>
            <person name="Wilken P.M."/>
            <person name="An Z."/>
            <person name="de Beer Z.W."/>
            <person name="De Vos L."/>
            <person name="Chen L."/>
            <person name="Duong T.A."/>
            <person name="Gao Y."/>
            <person name="Hammerbacher A."/>
            <person name="Kikkert J.R."/>
            <person name="Li Y."/>
            <person name="Li H."/>
            <person name="Li K."/>
            <person name="Li Q."/>
            <person name="Liu X."/>
            <person name="Ma X."/>
            <person name="Naidoo K."/>
            <person name="Pethybridge S.J."/>
            <person name="Sun J."/>
            <person name="Steenkamp E.T."/>
            <person name="van der Nest M.A."/>
            <person name="van Wyk S."/>
            <person name="Wingfield M.J."/>
            <person name="Xiong C."/>
            <person name="Yue Q."/>
            <person name="Zhang X."/>
        </authorList>
    </citation>
    <scope>NUCLEOTIDE SEQUENCE [LARGE SCALE GENOMIC DNA]</scope>
    <source>
        <strain evidence="3 4">BP 5553</strain>
    </source>
</reference>
<dbReference type="SUPFAM" id="SSF52540">
    <property type="entry name" value="P-loop containing nucleoside triphosphate hydrolases"/>
    <property type="match status" value="1"/>
</dbReference>
<accession>A0A370TH35</accession>
<dbReference type="STRING" id="2656787.A0A370TH35"/>
<evidence type="ECO:0000256" key="1">
    <source>
        <dbReference type="SAM" id="Coils"/>
    </source>
</evidence>
<feature type="region of interest" description="Disordered" evidence="2">
    <location>
        <begin position="363"/>
        <end position="434"/>
    </location>
</feature>
<dbReference type="OrthoDB" id="3598281at2759"/>
<keyword evidence="4" id="KW-1185">Reference proteome</keyword>
<evidence type="ECO:0000256" key="2">
    <source>
        <dbReference type="SAM" id="MobiDB-lite"/>
    </source>
</evidence>
<comment type="caution">
    <text evidence="3">The sequence shown here is derived from an EMBL/GenBank/DDBJ whole genome shotgun (WGS) entry which is preliminary data.</text>
</comment>
<gene>
    <name evidence="3" type="ORF">BP5553_07621</name>
</gene>
<name>A0A370TH35_9HELO</name>
<sequence length="564" mass="62026">MASSAHLGGAIRSKPVIDDAYRALHRIALQKLPVIDLDADTFAVGVLPHDRNPTACLSEDFLWFKVKSKHSVGKLKNAYLKRTDVGVNFKYGNTTADDVTQMRHLDTMIDHIVVFAAVDIMAVEPSPLCTSYEALPQLALLRLPIKKENRYGPHFPVAAVSRSSFPTTLNVPNEIRLPPLLSELPVIVKNESRRASSPEGHAHAVFSGVDSVLAAQLPAGHNSPLRSKPTSNHGPQSTTVDISHNAGEDQSRTDSILMHETQSYREPKAMKQIARLQILIEEASPDHLETEVRNSQRFLENLRQAFGEKGCQSPNSQHWVQQISNLQKKHKVDTPTIIGVVGNTGAGKSSVINALKEDLEDGKTVWAPSSKKRGRSAEPSKGRKKRKLIRSTNSDEGGPINDSDDDDAEAGDEGRNSQMISDSGSDSSAVSRKGDPLTLFTIDETISQLKENKKRARRERADMEAKAKILNEQLASLEKTKNDLEAAMSSTCIMRRNAYSRSAIQVDFAAGIKELDQENAQEADEANFNPDEDIRNYEEVARSLPVFCVSSRAYQKLGPPATGF</sequence>
<dbReference type="RefSeq" id="XP_031867475.1">
    <property type="nucleotide sequence ID" value="XM_032016244.1"/>
</dbReference>
<evidence type="ECO:0000313" key="4">
    <source>
        <dbReference type="Proteomes" id="UP000254866"/>
    </source>
</evidence>
<dbReference type="InterPro" id="IPR027417">
    <property type="entry name" value="P-loop_NTPase"/>
</dbReference>
<feature type="region of interest" description="Disordered" evidence="2">
    <location>
        <begin position="219"/>
        <end position="253"/>
    </location>
</feature>
<feature type="coiled-coil region" evidence="1">
    <location>
        <begin position="439"/>
        <end position="487"/>
    </location>
</feature>
<feature type="compositionally biased region" description="Acidic residues" evidence="2">
    <location>
        <begin position="402"/>
        <end position="411"/>
    </location>
</feature>
<dbReference type="Proteomes" id="UP000254866">
    <property type="component" value="Unassembled WGS sequence"/>
</dbReference>
<evidence type="ECO:0000313" key="3">
    <source>
        <dbReference type="EMBL" id="RDL34493.1"/>
    </source>
</evidence>
<dbReference type="PANTHER" id="PTHR36681">
    <property type="entry name" value="NUCLEAR GTPASE, GERMINAL CENTER-ASSOCIATED, TANDEM DUPLICATE 3"/>
    <property type="match status" value="1"/>
</dbReference>
<protein>
    <submittedName>
        <fullName evidence="3">Uncharacterized protein</fullName>
    </submittedName>
</protein>
<proteinExistence type="predicted"/>
<feature type="compositionally biased region" description="Low complexity" evidence="2">
    <location>
        <begin position="417"/>
        <end position="431"/>
    </location>
</feature>
<dbReference type="AlphaFoldDB" id="A0A370TH35"/>